<accession>I7G808</accession>
<dbReference type="AlphaFoldDB" id="I7G808"/>
<organism evidence="1">
    <name type="scientific">Macaca fascicularis</name>
    <name type="common">Crab-eating macaque</name>
    <name type="synonym">Cynomolgus monkey</name>
    <dbReference type="NCBI Taxonomy" id="9541"/>
    <lineage>
        <taxon>Eukaryota</taxon>
        <taxon>Metazoa</taxon>
        <taxon>Chordata</taxon>
        <taxon>Craniata</taxon>
        <taxon>Vertebrata</taxon>
        <taxon>Euteleostomi</taxon>
        <taxon>Mammalia</taxon>
        <taxon>Eutheria</taxon>
        <taxon>Euarchontoglires</taxon>
        <taxon>Primates</taxon>
        <taxon>Haplorrhini</taxon>
        <taxon>Catarrhini</taxon>
        <taxon>Cercopithecidae</taxon>
        <taxon>Cercopithecinae</taxon>
        <taxon>Macaca</taxon>
    </lineage>
</organism>
<proteinExistence type="evidence at transcript level"/>
<evidence type="ECO:0000313" key="1">
    <source>
        <dbReference type="EMBL" id="BAE87428.1"/>
    </source>
</evidence>
<sequence length="46" mass="5166">MRDELGSSGLRRLCCVPIFRLPQTGISSLSEELLHFIWEQKTAGSC</sequence>
<reference evidence="1" key="1">
    <citation type="journal article" date="2007" name="PLoS Biol.">
        <title>Rate of evolution in brain-expressed genes in humans and other primates.</title>
        <authorList>
            <person name="Wang H.-Y."/>
            <person name="Chien H.-C."/>
            <person name="Osada N."/>
            <person name="Hashimoto K."/>
            <person name="Sugano S."/>
            <person name="Gojobori T."/>
            <person name="Chou C.-K."/>
            <person name="Tsai S.-F."/>
            <person name="Wu C.-I."/>
            <person name="Shen C.-K.J."/>
        </authorList>
    </citation>
    <scope>NUCLEOTIDE SEQUENCE</scope>
</reference>
<protein>
    <submittedName>
        <fullName evidence="1">Macaca fascicularis brain cDNA clone: QmoA-10496, similar to human metastasis associated in lung adenocarcinoma transcript1 (MALAT-1), misc RNA, RefSeq: XR_000218.1</fullName>
    </submittedName>
</protein>
<dbReference type="EMBL" id="AB170365">
    <property type="protein sequence ID" value="BAE87428.1"/>
    <property type="molecule type" value="mRNA"/>
</dbReference>
<name>I7G808_MACFA</name>